<feature type="compositionally biased region" description="Basic and acidic residues" evidence="1">
    <location>
        <begin position="38"/>
        <end position="52"/>
    </location>
</feature>
<name>A0AAC9LBW2_9PSEU</name>
<dbReference type="Proteomes" id="UP000185511">
    <property type="component" value="Chromosome"/>
</dbReference>
<evidence type="ECO:0000313" key="3">
    <source>
        <dbReference type="Proteomes" id="UP000185511"/>
    </source>
</evidence>
<evidence type="ECO:0000256" key="1">
    <source>
        <dbReference type="SAM" id="MobiDB-lite"/>
    </source>
</evidence>
<feature type="region of interest" description="Disordered" evidence="1">
    <location>
        <begin position="33"/>
        <end position="67"/>
    </location>
</feature>
<protein>
    <submittedName>
        <fullName evidence="2">Uncharacterized protein</fullName>
    </submittedName>
</protein>
<gene>
    <name evidence="2" type="ORF">UA74_10005</name>
</gene>
<dbReference type="KEGG" id="acad:UA74_10005"/>
<sequence>MKPWMRKGPDETEREWSRRLTRTCCWCGRQDEDFPASDAHEMNCARRPEQGRRPAASETDDDRDEVR</sequence>
<organism evidence="2 3">
    <name type="scientific">Actinoalloteichus fjordicus</name>
    <dbReference type="NCBI Taxonomy" id="1612552"/>
    <lineage>
        <taxon>Bacteria</taxon>
        <taxon>Bacillati</taxon>
        <taxon>Actinomycetota</taxon>
        <taxon>Actinomycetes</taxon>
        <taxon>Pseudonocardiales</taxon>
        <taxon>Pseudonocardiaceae</taxon>
        <taxon>Actinoalloteichus</taxon>
    </lineage>
</organism>
<proteinExistence type="predicted"/>
<evidence type="ECO:0000313" key="2">
    <source>
        <dbReference type="EMBL" id="APU14064.1"/>
    </source>
</evidence>
<dbReference type="EMBL" id="CP016076">
    <property type="protein sequence ID" value="APU14064.1"/>
    <property type="molecule type" value="Genomic_DNA"/>
</dbReference>
<accession>A0AAC9LBW2</accession>
<dbReference type="RefSeq" id="WP_075764256.1">
    <property type="nucleotide sequence ID" value="NZ_CP016076.1"/>
</dbReference>
<reference evidence="3" key="1">
    <citation type="submission" date="2016-06" db="EMBL/GenBank/DDBJ databases">
        <title>Complete genome sequence of Actinoalloteichus fjordicus DSM 46855 (=ADI127-17), type strain of the new species Actinoalloteichus fjordicus.</title>
        <authorList>
            <person name="Ruckert C."/>
            <person name="Nouioui I."/>
            <person name="Willmese J."/>
            <person name="van Wezel G."/>
            <person name="Klenk H.-P."/>
            <person name="Kalinowski J."/>
            <person name="Zotchev S.B."/>
        </authorList>
    </citation>
    <scope>NUCLEOTIDE SEQUENCE [LARGE SCALE GENOMIC DNA]</scope>
    <source>
        <strain evidence="3">ADI127-7</strain>
    </source>
</reference>
<feature type="compositionally biased region" description="Acidic residues" evidence="1">
    <location>
        <begin position="58"/>
        <end position="67"/>
    </location>
</feature>
<keyword evidence="3" id="KW-1185">Reference proteome</keyword>
<dbReference type="AlphaFoldDB" id="A0AAC9LBW2"/>